<protein>
    <submittedName>
        <fullName evidence="2">Dabb family protein</fullName>
    </submittedName>
</protein>
<evidence type="ECO:0000313" key="3">
    <source>
        <dbReference type="Proteomes" id="UP000426246"/>
    </source>
</evidence>
<dbReference type="EMBL" id="CP034235">
    <property type="protein sequence ID" value="QGQ98246.1"/>
    <property type="molecule type" value="Genomic_DNA"/>
</dbReference>
<dbReference type="InterPro" id="IPR013097">
    <property type="entry name" value="Dabb"/>
</dbReference>
<organism evidence="2 3">
    <name type="scientific">Paenibacillus psychroresistens</name>
    <dbReference type="NCBI Taxonomy" id="1778678"/>
    <lineage>
        <taxon>Bacteria</taxon>
        <taxon>Bacillati</taxon>
        <taxon>Bacillota</taxon>
        <taxon>Bacilli</taxon>
        <taxon>Bacillales</taxon>
        <taxon>Paenibacillaceae</taxon>
        <taxon>Paenibacillus</taxon>
    </lineage>
</organism>
<dbReference type="SMART" id="SM00886">
    <property type="entry name" value="Dabb"/>
    <property type="match status" value="1"/>
</dbReference>
<feature type="domain" description="Stress-response A/B barrel" evidence="1">
    <location>
        <begin position="6"/>
        <end position="98"/>
    </location>
</feature>
<dbReference type="KEGG" id="ppsc:EHS13_26870"/>
<reference evidence="3" key="1">
    <citation type="submission" date="2018-11" db="EMBL/GenBank/DDBJ databases">
        <title>Complete genome sequence of Paenibacillus sp. ML311-T8.</title>
        <authorList>
            <person name="Nam Y.-D."/>
            <person name="Kang J."/>
            <person name="Chung W.-H."/>
            <person name="Park Y.S."/>
        </authorList>
    </citation>
    <scope>NUCLEOTIDE SEQUENCE [LARGE SCALE GENOMIC DNA]</scope>
    <source>
        <strain evidence="3">ML311-T8</strain>
    </source>
</reference>
<gene>
    <name evidence="2" type="ORF">EHS13_26870</name>
</gene>
<dbReference type="SUPFAM" id="SSF54909">
    <property type="entry name" value="Dimeric alpha+beta barrel"/>
    <property type="match status" value="1"/>
</dbReference>
<sequence length="103" mass="11936">MSKQAVKHMVIFCLKHEIGSAEAAQFLKDGRDILSSIPTVANFQAFNQVSPKNDYDYGFSMDFADQAAYDFYNEHPKHVDFVENRWLKEVSRFLEIDFQAAHE</sequence>
<keyword evidence="3" id="KW-1185">Reference proteome</keyword>
<proteinExistence type="predicted"/>
<dbReference type="InterPro" id="IPR011008">
    <property type="entry name" value="Dimeric_a/b-barrel"/>
</dbReference>
<dbReference type="PROSITE" id="PS51502">
    <property type="entry name" value="S_R_A_B_BARREL"/>
    <property type="match status" value="1"/>
</dbReference>
<dbReference type="Pfam" id="PF07876">
    <property type="entry name" value="Dabb"/>
    <property type="match status" value="1"/>
</dbReference>
<evidence type="ECO:0000313" key="2">
    <source>
        <dbReference type="EMBL" id="QGQ98246.1"/>
    </source>
</evidence>
<dbReference type="RefSeq" id="WP_155703348.1">
    <property type="nucleotide sequence ID" value="NZ_CP034235.1"/>
</dbReference>
<dbReference type="Proteomes" id="UP000426246">
    <property type="component" value="Chromosome"/>
</dbReference>
<accession>A0A6B8RSD8</accession>
<dbReference type="AlphaFoldDB" id="A0A6B8RSD8"/>
<evidence type="ECO:0000259" key="1">
    <source>
        <dbReference type="PROSITE" id="PS51502"/>
    </source>
</evidence>
<name>A0A6B8RSD8_9BACL</name>
<dbReference type="OrthoDB" id="9808130at2"/>
<dbReference type="Gene3D" id="3.30.70.100">
    <property type="match status" value="1"/>
</dbReference>